<organism evidence="5 6">
    <name type="scientific">Enterococcus plantarum</name>
    <dbReference type="NCBI Taxonomy" id="1077675"/>
    <lineage>
        <taxon>Bacteria</taxon>
        <taxon>Bacillati</taxon>
        <taxon>Bacillota</taxon>
        <taxon>Bacilli</taxon>
        <taxon>Lactobacillales</taxon>
        <taxon>Enterococcaceae</taxon>
        <taxon>Enterococcus</taxon>
    </lineage>
</organism>
<sequence>MTSLRVTFANNVKTIRQDKNLSQEGLAFACNLHRTYISDIERGKRNVSIDNIEKIALALEVSPYELLKK</sequence>
<keyword evidence="1" id="KW-0805">Transcription regulation</keyword>
<dbReference type="GO" id="GO:0005829">
    <property type="term" value="C:cytosol"/>
    <property type="evidence" value="ECO:0007669"/>
    <property type="project" value="TreeGrafter"/>
</dbReference>
<comment type="caution">
    <text evidence="5">The sequence shown here is derived from an EMBL/GenBank/DDBJ whole genome shotgun (WGS) entry which is preliminary data.</text>
</comment>
<gene>
    <name evidence="5" type="ORF">CI088_11685</name>
</gene>
<dbReference type="AlphaFoldDB" id="A0A2W3Z5U7"/>
<keyword evidence="3" id="KW-0804">Transcription</keyword>
<evidence type="ECO:0000256" key="3">
    <source>
        <dbReference type="ARBA" id="ARBA00023163"/>
    </source>
</evidence>
<dbReference type="RefSeq" id="WP_111248315.1">
    <property type="nucleotide sequence ID" value="NZ_PIEU01000099.1"/>
</dbReference>
<dbReference type="InterPro" id="IPR010982">
    <property type="entry name" value="Lambda_DNA-bd_dom_sf"/>
</dbReference>
<name>A0A2W3Z5U7_9ENTE</name>
<evidence type="ECO:0000256" key="2">
    <source>
        <dbReference type="ARBA" id="ARBA00023125"/>
    </source>
</evidence>
<evidence type="ECO:0000313" key="6">
    <source>
        <dbReference type="Proteomes" id="UP000249828"/>
    </source>
</evidence>
<dbReference type="Proteomes" id="UP000249828">
    <property type="component" value="Unassembled WGS sequence"/>
</dbReference>
<evidence type="ECO:0000259" key="4">
    <source>
        <dbReference type="PROSITE" id="PS50943"/>
    </source>
</evidence>
<protein>
    <submittedName>
        <fullName evidence="5">Transcriptional regulator</fullName>
    </submittedName>
</protein>
<dbReference type="InterPro" id="IPR050807">
    <property type="entry name" value="TransReg_Diox_bact_type"/>
</dbReference>
<dbReference type="PROSITE" id="PS50943">
    <property type="entry name" value="HTH_CROC1"/>
    <property type="match status" value="1"/>
</dbReference>
<keyword evidence="2" id="KW-0238">DNA-binding</keyword>
<dbReference type="CDD" id="cd00093">
    <property type="entry name" value="HTH_XRE"/>
    <property type="match status" value="1"/>
</dbReference>
<evidence type="ECO:0000256" key="1">
    <source>
        <dbReference type="ARBA" id="ARBA00023015"/>
    </source>
</evidence>
<proteinExistence type="predicted"/>
<dbReference type="SUPFAM" id="SSF47413">
    <property type="entry name" value="lambda repressor-like DNA-binding domains"/>
    <property type="match status" value="1"/>
</dbReference>
<dbReference type="PANTHER" id="PTHR46797">
    <property type="entry name" value="HTH-TYPE TRANSCRIPTIONAL REGULATOR"/>
    <property type="match status" value="1"/>
</dbReference>
<dbReference type="PANTHER" id="PTHR46797:SF23">
    <property type="entry name" value="HTH-TYPE TRANSCRIPTIONAL REGULATOR SUTR"/>
    <property type="match status" value="1"/>
</dbReference>
<accession>A0A2W3Z5U7</accession>
<reference evidence="5 6" key="1">
    <citation type="submission" date="2017-11" db="EMBL/GenBank/DDBJ databases">
        <title>Draft genome sequence of Enterococcus plantarum TRW2 strain isolated from lettuce.</title>
        <authorList>
            <person name="Kim E.B."/>
            <person name="Marco M.L."/>
            <person name="Williams T.R."/>
            <person name="You I.H."/>
        </authorList>
    </citation>
    <scope>NUCLEOTIDE SEQUENCE [LARGE SCALE GENOMIC DNA]</scope>
    <source>
        <strain evidence="5 6">TRW2</strain>
    </source>
</reference>
<evidence type="ECO:0000313" key="5">
    <source>
        <dbReference type="EMBL" id="PZL71737.1"/>
    </source>
</evidence>
<dbReference type="SMART" id="SM00530">
    <property type="entry name" value="HTH_XRE"/>
    <property type="match status" value="1"/>
</dbReference>
<keyword evidence="6" id="KW-1185">Reference proteome</keyword>
<dbReference type="GO" id="GO:0003700">
    <property type="term" value="F:DNA-binding transcription factor activity"/>
    <property type="evidence" value="ECO:0007669"/>
    <property type="project" value="TreeGrafter"/>
</dbReference>
<dbReference type="Gene3D" id="1.10.260.40">
    <property type="entry name" value="lambda repressor-like DNA-binding domains"/>
    <property type="match status" value="1"/>
</dbReference>
<dbReference type="Pfam" id="PF01381">
    <property type="entry name" value="HTH_3"/>
    <property type="match status" value="1"/>
</dbReference>
<dbReference type="EMBL" id="PIEU01000099">
    <property type="protein sequence ID" value="PZL71737.1"/>
    <property type="molecule type" value="Genomic_DNA"/>
</dbReference>
<feature type="domain" description="HTH cro/C1-type" evidence="4">
    <location>
        <begin position="12"/>
        <end position="66"/>
    </location>
</feature>
<dbReference type="GO" id="GO:0003677">
    <property type="term" value="F:DNA binding"/>
    <property type="evidence" value="ECO:0007669"/>
    <property type="project" value="UniProtKB-KW"/>
</dbReference>
<dbReference type="InterPro" id="IPR001387">
    <property type="entry name" value="Cro/C1-type_HTH"/>
</dbReference>